<dbReference type="SMART" id="SM01011">
    <property type="entry name" value="AMP_N"/>
    <property type="match status" value="1"/>
</dbReference>
<comment type="catalytic activity">
    <reaction evidence="1">
        <text>Release of any N-terminal amino acid, including proline, that is linked to proline, even from a dipeptide or tripeptide.</text>
        <dbReference type="EC" id="3.4.11.9"/>
    </reaction>
</comment>
<protein>
    <recommendedName>
        <fullName evidence="4">Xaa-Pro aminopeptidase</fullName>
        <ecNumber evidence="4">3.4.11.9</ecNumber>
    </recommendedName>
</protein>
<comment type="cofactor">
    <cofactor evidence="2">
        <name>Mn(2+)</name>
        <dbReference type="ChEBI" id="CHEBI:29035"/>
    </cofactor>
</comment>
<dbReference type="Pfam" id="PF05195">
    <property type="entry name" value="AMP_N"/>
    <property type="match status" value="1"/>
</dbReference>
<name>A0ABS7L553_9FIRM</name>
<dbReference type="InterPro" id="IPR029149">
    <property type="entry name" value="Creatin/AminoP/Spt16_N"/>
</dbReference>
<proteinExistence type="inferred from homology"/>
<dbReference type="RefSeq" id="WP_221919415.1">
    <property type="nucleotide sequence ID" value="NZ_CP173660.1"/>
</dbReference>
<keyword evidence="6" id="KW-0378">Hydrolase</keyword>
<feature type="domain" description="Aminopeptidase P N-terminal" evidence="8">
    <location>
        <begin position="1"/>
        <end position="135"/>
    </location>
</feature>
<evidence type="ECO:0000256" key="5">
    <source>
        <dbReference type="ARBA" id="ARBA00022723"/>
    </source>
</evidence>
<evidence type="ECO:0000256" key="6">
    <source>
        <dbReference type="ARBA" id="ARBA00022801"/>
    </source>
</evidence>
<comment type="caution">
    <text evidence="9">The sequence shown here is derived from an EMBL/GenBank/DDBJ whole genome shotgun (WGS) entry which is preliminary data.</text>
</comment>
<dbReference type="InterPro" id="IPR036005">
    <property type="entry name" value="Creatinase/aminopeptidase-like"/>
</dbReference>
<dbReference type="EC" id="3.4.11.9" evidence="4"/>
<evidence type="ECO:0000313" key="9">
    <source>
        <dbReference type="EMBL" id="MBY0758168.1"/>
    </source>
</evidence>
<evidence type="ECO:0000313" key="10">
    <source>
        <dbReference type="Proteomes" id="UP000779049"/>
    </source>
</evidence>
<dbReference type="Proteomes" id="UP000779049">
    <property type="component" value="Unassembled WGS sequence"/>
</dbReference>
<dbReference type="SUPFAM" id="SSF53092">
    <property type="entry name" value="Creatinase/prolidase N-terminal domain"/>
    <property type="match status" value="1"/>
</dbReference>
<dbReference type="PANTHER" id="PTHR43226:SF4">
    <property type="entry name" value="XAA-PRO AMINOPEPTIDASE 3"/>
    <property type="match status" value="1"/>
</dbReference>
<dbReference type="Gene3D" id="3.40.350.10">
    <property type="entry name" value="Creatinase/prolidase N-terminal domain"/>
    <property type="match status" value="1"/>
</dbReference>
<keyword evidence="10" id="KW-1185">Reference proteome</keyword>
<evidence type="ECO:0000256" key="1">
    <source>
        <dbReference type="ARBA" id="ARBA00001424"/>
    </source>
</evidence>
<evidence type="ECO:0000256" key="4">
    <source>
        <dbReference type="ARBA" id="ARBA00012574"/>
    </source>
</evidence>
<dbReference type="PANTHER" id="PTHR43226">
    <property type="entry name" value="XAA-PRO AMINOPEPTIDASE 3"/>
    <property type="match status" value="1"/>
</dbReference>
<accession>A0ABS7L553</accession>
<sequence length="420" mass="48052">MQREYYSGNRRNVYAELKKGSLVVFFSGDDIRKSADECYDFFGNRNFLYLTGIEEKGLVLLAGKQDDGEVWEKLYLRTPDPMAERWSGSRIKDKEASDISGIESFGYDSNFATDFHSLAVSGKYEFLYADSFKESTSDIDTSVHHFLRHVQAAYPYLKQENANLILRKLRTIKQPCEIEAIRKAEAITGEGIKAMMKASRPGMYEHQYKAEFDYVLGQYGTEGSGFPPIISAGQNNFCIHYYSYKGQAKDGDMILNDVGARWKGLVNDVSRGWPCNGKFTEKQKLLYNCALATSDYMFEVLKPGFKMADVDATAKKYNFEQLKEVGVCKKFEDIGTYMWHGGAHHIGYDCHDMIKRPEVVVPGMVFCVDIGIYHEEWGIGFRIEDNCLITENGCENLSRNIPRTIPEIEEYMMKNNTYLF</sequence>
<comment type="similarity">
    <text evidence="3">Belongs to the peptidase M24B family.</text>
</comment>
<dbReference type="InterPro" id="IPR000994">
    <property type="entry name" value="Pept_M24"/>
</dbReference>
<dbReference type="InterPro" id="IPR052433">
    <property type="entry name" value="X-Pro_dipept-like"/>
</dbReference>
<evidence type="ECO:0000259" key="8">
    <source>
        <dbReference type="SMART" id="SM01011"/>
    </source>
</evidence>
<evidence type="ECO:0000256" key="7">
    <source>
        <dbReference type="ARBA" id="ARBA00023211"/>
    </source>
</evidence>
<dbReference type="EMBL" id="VIRV01000003">
    <property type="protein sequence ID" value="MBY0758168.1"/>
    <property type="molecule type" value="Genomic_DNA"/>
</dbReference>
<reference evidence="9 10" key="1">
    <citation type="journal article" date="2020" name="New Microbes New Infect">
        <title>Sellimonas caecigallum sp. nov., description and genome sequence of a new member of the Sellimonas genus isolated from the cecum of feral chicken.</title>
        <authorList>
            <person name="Wongkuna S."/>
            <person name="Ghimire S."/>
            <person name="Antony L."/>
            <person name="Chankhamhaengdecha S."/>
            <person name="Janvilisri T."/>
            <person name="Scaria J."/>
        </authorList>
    </citation>
    <scope>NUCLEOTIDE SEQUENCE [LARGE SCALE GENOMIC DNA]</scope>
    <source>
        <strain evidence="9 10">SW451</strain>
    </source>
</reference>
<keyword evidence="7" id="KW-0464">Manganese</keyword>
<dbReference type="Pfam" id="PF00557">
    <property type="entry name" value="Peptidase_M24"/>
    <property type="match status" value="1"/>
</dbReference>
<evidence type="ECO:0000256" key="3">
    <source>
        <dbReference type="ARBA" id="ARBA00008766"/>
    </source>
</evidence>
<dbReference type="InterPro" id="IPR007865">
    <property type="entry name" value="Aminopep_P_N"/>
</dbReference>
<keyword evidence="5" id="KW-0479">Metal-binding</keyword>
<dbReference type="Gene3D" id="3.90.230.10">
    <property type="entry name" value="Creatinase/methionine aminopeptidase superfamily"/>
    <property type="match status" value="1"/>
</dbReference>
<evidence type="ECO:0000256" key="2">
    <source>
        <dbReference type="ARBA" id="ARBA00001936"/>
    </source>
</evidence>
<gene>
    <name evidence="9" type="ORF">FLB61_03475</name>
</gene>
<dbReference type="SUPFAM" id="SSF55920">
    <property type="entry name" value="Creatinase/aminopeptidase"/>
    <property type="match status" value="1"/>
</dbReference>
<organism evidence="9 10">
    <name type="scientific">Sellimonas caecigallum</name>
    <dbReference type="NCBI Taxonomy" id="2592333"/>
    <lineage>
        <taxon>Bacteria</taxon>
        <taxon>Bacillati</taxon>
        <taxon>Bacillota</taxon>
        <taxon>Clostridia</taxon>
        <taxon>Lachnospirales</taxon>
        <taxon>Lachnospiraceae</taxon>
        <taxon>Sellimonas</taxon>
    </lineage>
</organism>